<sequence>MDSLDSREEDAPLIVNDSKGESKGDLPKNNTRDVHILSIAFLLIFLAYGAAQNLQRGELGDNVVRDIVCVVYGVFVSGIEYGEDARVEERVGSWDYWVLVLHSCEYYTVVAQEVDGIRNSAVKKGGHELSKLLQLEGKTKDLLDCGLDGDIGSRSGIVVSVAHIGLVLLLGKETKRGKEFFFLKKENLCVFLAIVSREAETRKEVKLGKEASEGERKGIRSEQKETAKKKRLER</sequence>
<comment type="caution">
    <text evidence="3">The sequence shown here is derived from an EMBL/GenBank/DDBJ whole genome shotgun (WGS) entry which is preliminary data.</text>
</comment>
<feature type="region of interest" description="Disordered" evidence="1">
    <location>
        <begin position="201"/>
        <end position="234"/>
    </location>
</feature>
<protein>
    <submittedName>
        <fullName evidence="3">Uncharacterized protein</fullName>
    </submittedName>
</protein>
<evidence type="ECO:0000256" key="2">
    <source>
        <dbReference type="SAM" id="Phobius"/>
    </source>
</evidence>
<proteinExistence type="predicted"/>
<reference evidence="3 4" key="1">
    <citation type="journal article" date="2020" name="IScience">
        <title>Genome Sequencing of the Endangered Kingdonia uniflora (Circaeasteraceae, Ranunculales) Reveals Potential Mechanisms of Evolutionary Specialization.</title>
        <authorList>
            <person name="Sun Y."/>
            <person name="Deng T."/>
            <person name="Zhang A."/>
            <person name="Moore M.J."/>
            <person name="Landis J.B."/>
            <person name="Lin N."/>
            <person name="Zhang H."/>
            <person name="Zhang X."/>
            <person name="Huang J."/>
            <person name="Zhang X."/>
            <person name="Sun H."/>
            <person name="Wang H."/>
        </authorList>
    </citation>
    <scope>NUCLEOTIDE SEQUENCE [LARGE SCALE GENOMIC DNA]</scope>
    <source>
        <strain evidence="3">TB1705</strain>
        <tissue evidence="3">Leaf</tissue>
    </source>
</reference>
<keyword evidence="4" id="KW-1185">Reference proteome</keyword>
<gene>
    <name evidence="3" type="ORF">GIB67_038064</name>
</gene>
<accession>A0A7J7LKU1</accession>
<evidence type="ECO:0000313" key="4">
    <source>
        <dbReference type="Proteomes" id="UP000541444"/>
    </source>
</evidence>
<evidence type="ECO:0000256" key="1">
    <source>
        <dbReference type="SAM" id="MobiDB-lite"/>
    </source>
</evidence>
<keyword evidence="2" id="KW-0812">Transmembrane</keyword>
<name>A0A7J7LKU1_9MAGN</name>
<evidence type="ECO:0000313" key="3">
    <source>
        <dbReference type="EMBL" id="KAF6143223.1"/>
    </source>
</evidence>
<dbReference type="Proteomes" id="UP000541444">
    <property type="component" value="Unassembled WGS sequence"/>
</dbReference>
<keyword evidence="2" id="KW-1133">Transmembrane helix</keyword>
<dbReference type="EMBL" id="JACGCM010002211">
    <property type="protein sequence ID" value="KAF6143223.1"/>
    <property type="molecule type" value="Genomic_DNA"/>
</dbReference>
<keyword evidence="2" id="KW-0472">Membrane</keyword>
<feature type="transmembrane region" description="Helical" evidence="2">
    <location>
        <begin position="34"/>
        <end position="51"/>
    </location>
</feature>
<dbReference type="AlphaFoldDB" id="A0A7J7LKU1"/>
<organism evidence="3 4">
    <name type="scientific">Kingdonia uniflora</name>
    <dbReference type="NCBI Taxonomy" id="39325"/>
    <lineage>
        <taxon>Eukaryota</taxon>
        <taxon>Viridiplantae</taxon>
        <taxon>Streptophyta</taxon>
        <taxon>Embryophyta</taxon>
        <taxon>Tracheophyta</taxon>
        <taxon>Spermatophyta</taxon>
        <taxon>Magnoliopsida</taxon>
        <taxon>Ranunculales</taxon>
        <taxon>Circaeasteraceae</taxon>
        <taxon>Kingdonia</taxon>
    </lineage>
</organism>